<dbReference type="PANTHER" id="PTHR30330">
    <property type="entry name" value="AGSS FAMILY TRANSPORTER, SODIUM-ALANINE"/>
    <property type="match status" value="1"/>
</dbReference>
<dbReference type="OrthoDB" id="9804874at2"/>
<protein>
    <submittedName>
        <fullName evidence="9">Amino-acid carrier protein AlsT</fullName>
    </submittedName>
</protein>
<dbReference type="KEGG" id="knv:Pan216_33850"/>
<feature type="transmembrane region" description="Helical" evidence="8">
    <location>
        <begin position="563"/>
        <end position="582"/>
    </location>
</feature>
<reference evidence="9 10" key="1">
    <citation type="submission" date="2019-02" db="EMBL/GenBank/DDBJ databases">
        <title>Deep-cultivation of Planctomycetes and their phenomic and genomic characterization uncovers novel biology.</title>
        <authorList>
            <person name="Wiegand S."/>
            <person name="Jogler M."/>
            <person name="Boedeker C."/>
            <person name="Pinto D."/>
            <person name="Vollmers J."/>
            <person name="Rivas-Marin E."/>
            <person name="Kohn T."/>
            <person name="Peeters S.H."/>
            <person name="Heuer A."/>
            <person name="Rast P."/>
            <person name="Oberbeckmann S."/>
            <person name="Bunk B."/>
            <person name="Jeske O."/>
            <person name="Meyerdierks A."/>
            <person name="Storesund J.E."/>
            <person name="Kallscheuer N."/>
            <person name="Luecker S."/>
            <person name="Lage O.M."/>
            <person name="Pohl T."/>
            <person name="Merkel B.J."/>
            <person name="Hornburger P."/>
            <person name="Mueller R.-W."/>
            <person name="Bruemmer F."/>
            <person name="Labrenz M."/>
            <person name="Spormann A.M."/>
            <person name="Op den Camp H."/>
            <person name="Overmann J."/>
            <person name="Amann R."/>
            <person name="Jetten M.S.M."/>
            <person name="Mascher T."/>
            <person name="Medema M.H."/>
            <person name="Devos D.P."/>
            <person name="Kaster A.-K."/>
            <person name="Ovreas L."/>
            <person name="Rohde M."/>
            <person name="Galperin M.Y."/>
            <person name="Jogler C."/>
        </authorList>
    </citation>
    <scope>NUCLEOTIDE SEQUENCE [LARGE SCALE GENOMIC DNA]</scope>
    <source>
        <strain evidence="9 10">Pan216</strain>
    </source>
</reference>
<gene>
    <name evidence="9" type="primary">alsT</name>
    <name evidence="9" type="ORF">Pan216_33850</name>
</gene>
<name>A0A518B6B7_9BACT</name>
<feature type="transmembrane region" description="Helical" evidence="8">
    <location>
        <begin position="366"/>
        <end position="389"/>
    </location>
</feature>
<feature type="transmembrane region" description="Helical" evidence="8">
    <location>
        <begin position="247"/>
        <end position="266"/>
    </location>
</feature>
<comment type="subcellular location">
    <subcellularLocation>
        <location evidence="1 8">Cell membrane</location>
        <topology evidence="1 8">Multi-pass membrane protein</topology>
    </subcellularLocation>
</comment>
<keyword evidence="5 8" id="KW-0812">Transmembrane</keyword>
<feature type="transmembrane region" description="Helical" evidence="8">
    <location>
        <begin position="318"/>
        <end position="335"/>
    </location>
</feature>
<keyword evidence="3 8" id="KW-0813">Transport</keyword>
<evidence type="ECO:0000313" key="9">
    <source>
        <dbReference type="EMBL" id="QDU62518.1"/>
    </source>
</evidence>
<dbReference type="PANTHER" id="PTHR30330:SF3">
    <property type="entry name" value="TRANSCRIPTIONAL REGULATOR, LRP FAMILY"/>
    <property type="match status" value="1"/>
</dbReference>
<feature type="transmembrane region" description="Helical" evidence="8">
    <location>
        <begin position="594"/>
        <end position="615"/>
    </location>
</feature>
<evidence type="ECO:0000256" key="1">
    <source>
        <dbReference type="ARBA" id="ARBA00004651"/>
    </source>
</evidence>
<keyword evidence="7 8" id="KW-0472">Membrane</keyword>
<comment type="similarity">
    <text evidence="2 8">Belongs to the alanine or glycine:cation symporter (AGCS) (TC 2.A.25) family.</text>
</comment>
<proteinExistence type="inferred from homology"/>
<evidence type="ECO:0000256" key="3">
    <source>
        <dbReference type="ARBA" id="ARBA00022448"/>
    </source>
</evidence>
<evidence type="ECO:0000313" key="10">
    <source>
        <dbReference type="Proteomes" id="UP000317093"/>
    </source>
</evidence>
<organism evidence="9 10">
    <name type="scientific">Kolteria novifilia</name>
    <dbReference type="NCBI Taxonomy" id="2527975"/>
    <lineage>
        <taxon>Bacteria</taxon>
        <taxon>Pseudomonadati</taxon>
        <taxon>Planctomycetota</taxon>
        <taxon>Planctomycetia</taxon>
        <taxon>Kolteriales</taxon>
        <taxon>Kolteriaceae</taxon>
        <taxon>Kolteria</taxon>
    </lineage>
</organism>
<feature type="transmembrane region" description="Helical" evidence="8">
    <location>
        <begin position="530"/>
        <end position="551"/>
    </location>
</feature>
<evidence type="ECO:0000256" key="7">
    <source>
        <dbReference type="ARBA" id="ARBA00023136"/>
    </source>
</evidence>
<sequence length="628" mass="68233">MARVVQRKETSGAGQRCGSCVNRREAIPCDLATNKVAFAEIPKVSFVTSRSPRKNSPVDTIFDWMSATNDLLWGPWTFLFLLGSGILFTLWTRFTQITSLTHAIPVLKGKYDSPDAPGAISHFQALSAALSGTVGLGNIGGVALAIGVGGPGALLWMWVTAALGMALKTIEITLAMMYRNTSDPENPHGGAMWVVDQTLGKRGESGRVFARLIGGFFCLTLLVSALTGGIMFQAWNVAALSHSSFRIPRIFSGLVLATLLGLVVLGGIKRIGRVAAKLVPLMCVLYLLAAFAILFRHLSELPSALSLVVHDALNGTQAQGAFLGGTAGWAFSVGMRRALYSNEAGQGSAPIAHAAAKTREPAREGILGGLGPFLDTICVCTVTALVIIVTDTWNREPYGEIQGEVRVMRDPQIQGPTWIVRGPKSPSSLPQREGKSWSVGDRFFLVAEVEDTTRRESGSNLVKIEGRLTNSPSGEFANILRWSPVELDETEWEEIPRSVRLKDSMVYRDLLAAPQTAEAFDREFPGLGTWLLPIVSWLFALSTMITWTYYGEQAVAYLTGSRGLFAYKVATLLLTVLAAAYVTTSDQLETLVDIGTGWMLWSNMPIVLILGYRAVRELNDYRRRMGIV</sequence>
<keyword evidence="10" id="KW-1185">Reference proteome</keyword>
<feature type="transmembrane region" description="Helical" evidence="8">
    <location>
        <begin position="128"/>
        <end position="149"/>
    </location>
</feature>
<feature type="transmembrane region" description="Helical" evidence="8">
    <location>
        <begin position="208"/>
        <end position="235"/>
    </location>
</feature>
<evidence type="ECO:0000256" key="4">
    <source>
        <dbReference type="ARBA" id="ARBA00022475"/>
    </source>
</evidence>
<dbReference type="NCBIfam" id="TIGR00835">
    <property type="entry name" value="agcS"/>
    <property type="match status" value="1"/>
</dbReference>
<dbReference type="InterPro" id="IPR001463">
    <property type="entry name" value="Na/Ala_symport"/>
</dbReference>
<dbReference type="Pfam" id="PF01235">
    <property type="entry name" value="Na_Ala_symp"/>
    <property type="match status" value="1"/>
</dbReference>
<evidence type="ECO:0000256" key="8">
    <source>
        <dbReference type="RuleBase" id="RU363064"/>
    </source>
</evidence>
<dbReference type="GO" id="GO:0005283">
    <property type="term" value="F:amino acid:sodium symporter activity"/>
    <property type="evidence" value="ECO:0007669"/>
    <property type="project" value="InterPro"/>
</dbReference>
<evidence type="ECO:0000256" key="6">
    <source>
        <dbReference type="ARBA" id="ARBA00022989"/>
    </source>
</evidence>
<evidence type="ECO:0000256" key="5">
    <source>
        <dbReference type="ARBA" id="ARBA00022692"/>
    </source>
</evidence>
<evidence type="ECO:0000256" key="2">
    <source>
        <dbReference type="ARBA" id="ARBA00009261"/>
    </source>
</evidence>
<dbReference type="Proteomes" id="UP000317093">
    <property type="component" value="Chromosome"/>
</dbReference>
<feature type="transmembrane region" description="Helical" evidence="8">
    <location>
        <begin position="73"/>
        <end position="91"/>
    </location>
</feature>
<dbReference type="EMBL" id="CP036279">
    <property type="protein sequence ID" value="QDU62518.1"/>
    <property type="molecule type" value="Genomic_DNA"/>
</dbReference>
<dbReference type="GO" id="GO:0005886">
    <property type="term" value="C:plasma membrane"/>
    <property type="evidence" value="ECO:0007669"/>
    <property type="project" value="UniProtKB-SubCell"/>
</dbReference>
<feature type="transmembrane region" description="Helical" evidence="8">
    <location>
        <begin position="278"/>
        <end position="298"/>
    </location>
</feature>
<accession>A0A518B6B7</accession>
<dbReference type="AlphaFoldDB" id="A0A518B6B7"/>
<dbReference type="Gene3D" id="1.20.1740.10">
    <property type="entry name" value="Amino acid/polyamine transporter I"/>
    <property type="match status" value="1"/>
</dbReference>
<dbReference type="PRINTS" id="PR00175">
    <property type="entry name" value="NAALASMPORT"/>
</dbReference>
<keyword evidence="8" id="KW-0769">Symport</keyword>
<keyword evidence="6 8" id="KW-1133">Transmembrane helix</keyword>
<keyword evidence="4 8" id="KW-1003">Cell membrane</keyword>